<reference evidence="1 2" key="1">
    <citation type="submission" date="2024-11" db="EMBL/GenBank/DDBJ databases">
        <title>The Natural Products Discovery Center: Release of the First 8490 Sequenced Strains for Exploring Actinobacteria Biosynthetic Diversity.</title>
        <authorList>
            <person name="Kalkreuter E."/>
            <person name="Kautsar S.A."/>
            <person name="Yang D."/>
            <person name="Bader C.D."/>
            <person name="Teijaro C.N."/>
            <person name="Fluegel L."/>
            <person name="Davis C.M."/>
            <person name="Simpson J.R."/>
            <person name="Lauterbach L."/>
            <person name="Steele A.D."/>
            <person name="Gui C."/>
            <person name="Meng S."/>
            <person name="Li G."/>
            <person name="Viehrig K."/>
            <person name="Ye F."/>
            <person name="Su P."/>
            <person name="Kiefer A.F."/>
            <person name="Nichols A."/>
            <person name="Cepeda A.J."/>
            <person name="Yan W."/>
            <person name="Fan B."/>
            <person name="Jiang Y."/>
            <person name="Adhikari A."/>
            <person name="Zheng C.-J."/>
            <person name="Schuster L."/>
            <person name="Cowan T.M."/>
            <person name="Smanski M.J."/>
            <person name="Chevrette M.G."/>
            <person name="De Carvalho L.P.S."/>
            <person name="Shen B."/>
        </authorList>
    </citation>
    <scope>NUCLEOTIDE SEQUENCE [LARGE SCALE GENOMIC DNA]</scope>
    <source>
        <strain evidence="1 2">NPDC020863</strain>
    </source>
</reference>
<accession>A0ABW8M3L3</accession>
<organism evidence="1 2">
    <name type="scientific">Streptomyces milbemycinicus</name>
    <dbReference type="NCBI Taxonomy" id="476552"/>
    <lineage>
        <taxon>Bacteria</taxon>
        <taxon>Bacillati</taxon>
        <taxon>Actinomycetota</taxon>
        <taxon>Actinomycetes</taxon>
        <taxon>Kitasatosporales</taxon>
        <taxon>Streptomycetaceae</taxon>
        <taxon>Streptomyces</taxon>
    </lineage>
</organism>
<dbReference type="EMBL" id="JBJDQH010000030">
    <property type="protein sequence ID" value="MFK4272716.1"/>
    <property type="molecule type" value="Genomic_DNA"/>
</dbReference>
<keyword evidence="2" id="KW-1185">Reference proteome</keyword>
<name>A0ABW8M3L3_9ACTN</name>
<dbReference type="PANTHER" id="PTHR38436:SF1">
    <property type="entry name" value="ESTER CYCLASE"/>
    <property type="match status" value="1"/>
</dbReference>
<proteinExistence type="predicted"/>
<dbReference type="PANTHER" id="PTHR38436">
    <property type="entry name" value="POLYKETIDE CYCLASE SNOAL-LIKE DOMAIN"/>
    <property type="match status" value="1"/>
</dbReference>
<comment type="caution">
    <text evidence="1">The sequence shown here is derived from an EMBL/GenBank/DDBJ whole genome shotgun (WGS) entry which is preliminary data.</text>
</comment>
<dbReference type="InterPro" id="IPR009959">
    <property type="entry name" value="Cyclase_SnoaL-like"/>
</dbReference>
<protein>
    <submittedName>
        <fullName evidence="1">Ester cyclase</fullName>
    </submittedName>
</protein>
<sequence>MSSTAAGVKSPTELGLDKQLGRGKILVTDSDLRNWYLRYIATLDAHELKKMDEFIADEVILNGESGTRDKVTEMKRSIDAVPNLHWEVKELLIDRDRIAVRAVNTGTPVKEWLGVAPTGASFEIVEYAIYKVSNGRFVQMTNLHDSADARRQLTA</sequence>
<evidence type="ECO:0000313" key="2">
    <source>
        <dbReference type="Proteomes" id="UP001620295"/>
    </source>
</evidence>
<dbReference type="SUPFAM" id="SSF54427">
    <property type="entry name" value="NTF2-like"/>
    <property type="match status" value="1"/>
</dbReference>
<dbReference type="Gene3D" id="3.10.450.50">
    <property type="match status" value="1"/>
</dbReference>
<evidence type="ECO:0000313" key="1">
    <source>
        <dbReference type="EMBL" id="MFK4272716.1"/>
    </source>
</evidence>
<dbReference type="Pfam" id="PF07366">
    <property type="entry name" value="SnoaL"/>
    <property type="match status" value="1"/>
</dbReference>
<dbReference type="RefSeq" id="WP_358645892.1">
    <property type="nucleotide sequence ID" value="NZ_JBFAEV010000040.1"/>
</dbReference>
<gene>
    <name evidence="1" type="ORF">ACI2L5_48750</name>
</gene>
<dbReference type="Proteomes" id="UP001620295">
    <property type="component" value="Unassembled WGS sequence"/>
</dbReference>
<dbReference type="InterPro" id="IPR032710">
    <property type="entry name" value="NTF2-like_dom_sf"/>
</dbReference>